<feature type="compositionally biased region" description="Polar residues" evidence="2">
    <location>
        <begin position="114"/>
        <end position="137"/>
    </location>
</feature>
<comment type="caution">
    <text evidence="4">The sequence shown here is derived from an EMBL/GenBank/DDBJ whole genome shotgun (WGS) entry which is preliminary data.</text>
</comment>
<dbReference type="SUPFAM" id="SSF55729">
    <property type="entry name" value="Acyl-CoA N-acyltransferases (Nat)"/>
    <property type="match status" value="1"/>
</dbReference>
<dbReference type="GO" id="GO:0016747">
    <property type="term" value="F:acyltransferase activity, transferring groups other than amino-acyl groups"/>
    <property type="evidence" value="ECO:0007669"/>
    <property type="project" value="InterPro"/>
</dbReference>
<sequence>MSDGNDWTERLFGCFDDWGTCCYGCWCTPCLFGSNAEKLDDSDCCAFCCVYWLLEGCYLCWLPHYFKRGKLRSIYNLREDPTCGDIPATLCCGPCALCQEAREMKSRGHDPRTSQRANYQVTNPPVSSQPMYNQQPPQGEERGKKDWQIIRSFHNYNLQSLKIFDDYPSLLHIDLLPKAQGKGYGTKMMHHIENELQRHGSKGVHLEMAANNARAFRFYTKLGYTVLAQDQYTIWLGKKLI</sequence>
<accession>A0A813YJ98</accession>
<dbReference type="InterPro" id="IPR006461">
    <property type="entry name" value="PLAC_motif_containing"/>
</dbReference>
<dbReference type="InterPro" id="IPR016181">
    <property type="entry name" value="Acyl_CoA_acyltransferase"/>
</dbReference>
<dbReference type="PROSITE" id="PS51186">
    <property type="entry name" value="GNAT"/>
    <property type="match status" value="1"/>
</dbReference>
<reference evidence="4" key="1">
    <citation type="submission" date="2021-02" db="EMBL/GenBank/DDBJ databases">
        <authorList>
            <person name="Nowell W R."/>
        </authorList>
    </citation>
    <scope>NUCLEOTIDE SEQUENCE</scope>
</reference>
<dbReference type="EMBL" id="CAJNOH010000120">
    <property type="protein sequence ID" value="CAF0885150.1"/>
    <property type="molecule type" value="Genomic_DNA"/>
</dbReference>
<protein>
    <recommendedName>
        <fullName evidence="3">N-acetyltransferase domain-containing protein</fullName>
    </recommendedName>
</protein>
<evidence type="ECO:0000259" key="3">
    <source>
        <dbReference type="PROSITE" id="PS51186"/>
    </source>
</evidence>
<dbReference type="PANTHER" id="PTHR15907">
    <property type="entry name" value="DUF614 FAMILY PROTEIN-RELATED"/>
    <property type="match status" value="1"/>
</dbReference>
<name>A0A813YJ98_9BILA</name>
<feature type="domain" description="N-acetyltransferase" evidence="3">
    <location>
        <begin position="160"/>
        <end position="241"/>
    </location>
</feature>
<evidence type="ECO:0000313" key="5">
    <source>
        <dbReference type="Proteomes" id="UP000663854"/>
    </source>
</evidence>
<evidence type="ECO:0000256" key="2">
    <source>
        <dbReference type="SAM" id="MobiDB-lite"/>
    </source>
</evidence>
<dbReference type="NCBIfam" id="TIGR01571">
    <property type="entry name" value="A_thal_Cys_rich"/>
    <property type="match status" value="1"/>
</dbReference>
<evidence type="ECO:0000256" key="1">
    <source>
        <dbReference type="ARBA" id="ARBA00009024"/>
    </source>
</evidence>
<dbReference type="InterPro" id="IPR000182">
    <property type="entry name" value="GNAT_dom"/>
</dbReference>
<dbReference type="Proteomes" id="UP000663854">
    <property type="component" value="Unassembled WGS sequence"/>
</dbReference>
<dbReference type="CDD" id="cd04301">
    <property type="entry name" value="NAT_SF"/>
    <property type="match status" value="1"/>
</dbReference>
<feature type="region of interest" description="Disordered" evidence="2">
    <location>
        <begin position="106"/>
        <end position="143"/>
    </location>
</feature>
<comment type="similarity">
    <text evidence="1">Belongs to the cornifelin family.</text>
</comment>
<gene>
    <name evidence="4" type="ORF">PYM288_LOCUS8744</name>
</gene>
<dbReference type="Gene3D" id="3.40.630.30">
    <property type="match status" value="1"/>
</dbReference>
<dbReference type="Pfam" id="PF04749">
    <property type="entry name" value="PLAC8"/>
    <property type="match status" value="1"/>
</dbReference>
<proteinExistence type="inferred from homology"/>
<dbReference type="Pfam" id="PF00583">
    <property type="entry name" value="Acetyltransf_1"/>
    <property type="match status" value="1"/>
</dbReference>
<dbReference type="AlphaFoldDB" id="A0A813YJ98"/>
<evidence type="ECO:0000313" key="4">
    <source>
        <dbReference type="EMBL" id="CAF0885150.1"/>
    </source>
</evidence>
<organism evidence="4 5">
    <name type="scientific">Rotaria sordida</name>
    <dbReference type="NCBI Taxonomy" id="392033"/>
    <lineage>
        <taxon>Eukaryota</taxon>
        <taxon>Metazoa</taxon>
        <taxon>Spiralia</taxon>
        <taxon>Gnathifera</taxon>
        <taxon>Rotifera</taxon>
        <taxon>Eurotatoria</taxon>
        <taxon>Bdelloidea</taxon>
        <taxon>Philodinida</taxon>
        <taxon>Philodinidae</taxon>
        <taxon>Rotaria</taxon>
    </lineage>
</organism>